<protein>
    <submittedName>
        <fullName evidence="1">Uncharacterized protein</fullName>
    </submittedName>
</protein>
<dbReference type="Proteomes" id="UP000681414">
    <property type="component" value="Unassembled WGS sequence"/>
</dbReference>
<dbReference type="EMBL" id="JAGYPG010000004">
    <property type="protein sequence ID" value="MBS4197474.1"/>
    <property type="molecule type" value="Genomic_DNA"/>
</dbReference>
<evidence type="ECO:0000313" key="2">
    <source>
        <dbReference type="Proteomes" id="UP000681414"/>
    </source>
</evidence>
<reference evidence="1 2" key="1">
    <citation type="submission" date="2021-05" db="EMBL/GenBank/DDBJ databases">
        <title>Novel Bacillus species.</title>
        <authorList>
            <person name="Liu G."/>
        </authorList>
    </citation>
    <scope>NUCLEOTIDE SEQUENCE [LARGE SCALE GENOMIC DNA]</scope>
    <source>
        <strain evidence="2">FJAT-49780</strain>
    </source>
</reference>
<sequence>MEILKWSYTRHYNIKARFDEFPNSDVIFRQIKDYYFIYTVAWSKDDPVVERKHLDEMEFLLNCELGTIDYYKKRLAYKKA</sequence>
<evidence type="ECO:0000313" key="1">
    <source>
        <dbReference type="EMBL" id="MBS4197474.1"/>
    </source>
</evidence>
<proteinExistence type="predicted"/>
<keyword evidence="2" id="KW-1185">Reference proteome</keyword>
<organism evidence="1 2">
    <name type="scientific">Lederbergia citri</name>
    <dbReference type="NCBI Taxonomy" id="2833580"/>
    <lineage>
        <taxon>Bacteria</taxon>
        <taxon>Bacillati</taxon>
        <taxon>Bacillota</taxon>
        <taxon>Bacilli</taxon>
        <taxon>Bacillales</taxon>
        <taxon>Bacillaceae</taxon>
        <taxon>Lederbergia</taxon>
    </lineage>
</organism>
<gene>
    <name evidence="1" type="ORF">KHA97_20725</name>
</gene>
<name>A0A942TK50_9BACI</name>
<dbReference type="AlphaFoldDB" id="A0A942TK50"/>
<comment type="caution">
    <text evidence="1">The sequence shown here is derived from an EMBL/GenBank/DDBJ whole genome shotgun (WGS) entry which is preliminary data.</text>
</comment>
<accession>A0A942TK50</accession>
<dbReference type="RefSeq" id="WP_213126699.1">
    <property type="nucleotide sequence ID" value="NZ_JAGYPG010000004.1"/>
</dbReference>